<dbReference type="InterPro" id="IPR011853">
    <property type="entry name" value="TRAP_DctM-Dct_fused"/>
</dbReference>
<dbReference type="InterPro" id="IPR010656">
    <property type="entry name" value="DctM"/>
</dbReference>
<proteinExistence type="predicted"/>
<dbReference type="NCBIfam" id="TIGR02123">
    <property type="entry name" value="TRAP_fused"/>
    <property type="match status" value="1"/>
</dbReference>
<keyword evidence="1" id="KW-0472">Membrane</keyword>
<feature type="transmembrane region" description="Helical" evidence="1">
    <location>
        <begin position="135"/>
        <end position="154"/>
    </location>
</feature>
<feature type="transmembrane region" description="Helical" evidence="1">
    <location>
        <begin position="72"/>
        <end position="95"/>
    </location>
</feature>
<sequence length="644" mass="68761">MQQRNLPGDYSRRNRTIDRLTTVTAILMSVYHFVSAQKLLVFSDIHVAIHICFALVIVFLQKMKLDDRRHPVENSLLAALALASMGVTIFIAANYEAFKTSMGQNPPGKVLSGAILLAVLIIGTYLTWGKTIPIIVLIALAYGYFGPYMPGFLYHGGLSLDRVITYSTTNFTGVFGMLGTISANTIVLFSIFAGLMQAFGALDAIMNVAMAASGKVRSGAAQVAVLSSGLVGSVTGSVAANISMTGAVSIPLMKKRGYPPEFAGACEAAASTGGAILPPVMNAAAFIIASWTSTPYIKIALIGVAPALLYYFGISLSIYIKAIKLGDKKNEDDALPHFKKAFLEFVIYIIPLIVLVVFLVKMYSPQVSLFYAILALLLVGLIQQVRGSGLAGCVRGFVRKTLDGLAIGSKSMAMIAVVMAIMGVVVQILTATGLPSKISQFVITLAGDNLFLLALFVAITCLIFGMGMPAAPAYILAALLGAPALTAFGVPLLAAHFFVFYYGELSAVTPPVAIGALVASGLAKGDFMKTSLISMRLAVCGFAIPFMFIFRPEILLMGTLWEFFWSILMVMVFAFACVIFFENFFLEKLILPERIGAAAAAFCCIWPHFAFDFVGLALIALVVASHLCRRRRAARAQGAEGPAA</sequence>
<keyword evidence="1" id="KW-0812">Transmembrane</keyword>
<feature type="transmembrane region" description="Helical" evidence="1">
    <location>
        <begin position="450"/>
        <end position="467"/>
    </location>
</feature>
<evidence type="ECO:0000256" key="1">
    <source>
        <dbReference type="SAM" id="Phobius"/>
    </source>
</evidence>
<dbReference type="Pfam" id="PF06808">
    <property type="entry name" value="DctM"/>
    <property type="match status" value="1"/>
</dbReference>
<name>A0A498CJ80_9FIRM</name>
<dbReference type="Proteomes" id="UP000276301">
    <property type="component" value="Unassembled WGS sequence"/>
</dbReference>
<evidence type="ECO:0000313" key="3">
    <source>
        <dbReference type="EMBL" id="RLL07727.1"/>
    </source>
</evidence>
<protein>
    <submittedName>
        <fullName evidence="3">TRAP transporter fused permease subunit</fullName>
    </submittedName>
</protein>
<evidence type="ECO:0000259" key="2">
    <source>
        <dbReference type="Pfam" id="PF06808"/>
    </source>
</evidence>
<dbReference type="EMBL" id="RCHT01000042">
    <property type="protein sequence ID" value="RLL07727.1"/>
    <property type="molecule type" value="Genomic_DNA"/>
</dbReference>
<feature type="transmembrane region" description="Helical" evidence="1">
    <location>
        <begin position="341"/>
        <end position="363"/>
    </location>
</feature>
<feature type="transmembrane region" description="Helical" evidence="1">
    <location>
        <begin position="474"/>
        <end position="499"/>
    </location>
</feature>
<dbReference type="PANTHER" id="PTHR43849:SF2">
    <property type="entry name" value="BLL3936 PROTEIN"/>
    <property type="match status" value="1"/>
</dbReference>
<comment type="caution">
    <text evidence="3">The sequence shown here is derived from an EMBL/GenBank/DDBJ whole genome shotgun (WGS) entry which is preliminary data.</text>
</comment>
<feature type="transmembrane region" description="Helical" evidence="1">
    <location>
        <begin position="535"/>
        <end position="551"/>
    </location>
</feature>
<keyword evidence="4" id="KW-1185">Reference proteome</keyword>
<feature type="transmembrane region" description="Helical" evidence="1">
    <location>
        <begin position="598"/>
        <end position="623"/>
    </location>
</feature>
<feature type="transmembrane region" description="Helical" evidence="1">
    <location>
        <begin position="369"/>
        <end position="391"/>
    </location>
</feature>
<evidence type="ECO:0000313" key="4">
    <source>
        <dbReference type="Proteomes" id="UP000276301"/>
    </source>
</evidence>
<feature type="transmembrane region" description="Helical" evidence="1">
    <location>
        <begin position="40"/>
        <end position="60"/>
    </location>
</feature>
<dbReference type="RefSeq" id="WP_121587591.1">
    <property type="nucleotide sequence ID" value="NZ_RCHT01000042.1"/>
</dbReference>
<keyword evidence="1" id="KW-1133">Transmembrane helix</keyword>
<feature type="transmembrane region" description="Helical" evidence="1">
    <location>
        <begin position="563"/>
        <end position="586"/>
    </location>
</feature>
<gene>
    <name evidence="3" type="ORF">D4A47_12905</name>
</gene>
<feature type="transmembrane region" description="Helical" evidence="1">
    <location>
        <begin position="110"/>
        <end position="128"/>
    </location>
</feature>
<feature type="transmembrane region" description="Helical" evidence="1">
    <location>
        <begin position="174"/>
        <end position="202"/>
    </location>
</feature>
<feature type="transmembrane region" description="Helical" evidence="1">
    <location>
        <begin position="505"/>
        <end position="523"/>
    </location>
</feature>
<organism evidence="3 4">
    <name type="scientific">Anaerotruncus massiliensis</name>
    <name type="common">ex Liu et al. 2021</name>
    <dbReference type="NCBI Taxonomy" id="2321404"/>
    <lineage>
        <taxon>Bacteria</taxon>
        <taxon>Bacillati</taxon>
        <taxon>Bacillota</taxon>
        <taxon>Clostridia</taxon>
        <taxon>Eubacteriales</taxon>
        <taxon>Oscillospiraceae</taxon>
        <taxon>Anaerotruncus</taxon>
    </lineage>
</organism>
<dbReference type="AlphaFoldDB" id="A0A498CJ80"/>
<feature type="domain" description="TRAP C4-dicarboxylate transport system permease DctM subunit" evidence="2">
    <location>
        <begin position="141"/>
        <end position="559"/>
    </location>
</feature>
<feature type="transmembrane region" description="Helical" evidence="1">
    <location>
        <begin position="412"/>
        <end position="430"/>
    </location>
</feature>
<reference evidence="3 4" key="1">
    <citation type="submission" date="2018-10" db="EMBL/GenBank/DDBJ databases">
        <title>Anaerotruncus faecis sp. nov., isolated from human feces.</title>
        <authorList>
            <person name="Wang Y.-J."/>
        </authorList>
    </citation>
    <scope>NUCLEOTIDE SEQUENCE [LARGE SCALE GENOMIC DNA]</scope>
    <source>
        <strain evidence="3 4">22A2-44</strain>
    </source>
</reference>
<feature type="transmembrane region" description="Helical" evidence="1">
    <location>
        <begin position="299"/>
        <end position="320"/>
    </location>
</feature>
<dbReference type="PANTHER" id="PTHR43849">
    <property type="entry name" value="BLL3936 PROTEIN"/>
    <property type="match status" value="1"/>
</dbReference>
<accession>A0A498CJ80</accession>